<keyword evidence="1" id="KW-0966">Cell projection</keyword>
<name>A0ABY3SCJ2_9BACL</name>
<keyword evidence="1" id="KW-0282">Flagellum</keyword>
<dbReference type="RefSeq" id="WP_235117549.1">
    <property type="nucleotide sequence ID" value="NZ_CP090978.1"/>
</dbReference>
<protein>
    <submittedName>
        <fullName evidence="1">Flagellar protein</fullName>
    </submittedName>
</protein>
<sequence length="143" mass="16396">MSIPQLKVANCPRCGKVYQKNLRNQCQDCSREMDMALSSSLQFLQKNYKATSEQVSIETGVQLQQVHTWMKEGKLLLSDYPNLSYPCELCTQPIRKHKMCVDCLTLLNKEIRALQEQEKPRSFRSVPVAAAGAFQIRDRMGRV</sequence>
<evidence type="ECO:0000313" key="1">
    <source>
        <dbReference type="EMBL" id="UJF31200.1"/>
    </source>
</evidence>
<reference evidence="1 2" key="1">
    <citation type="journal article" date="2024" name="Int. J. Syst. Evol. Microbiol.">
        <title>Paenibacillus hexagrammi sp. nov., a novel bacterium isolated from the gut content of Hexagrammos agrammus.</title>
        <authorList>
            <person name="Jung H.K."/>
            <person name="Kim D.G."/>
            <person name="Zin H."/>
            <person name="Park J."/>
            <person name="Jung H."/>
            <person name="Kim Y.O."/>
            <person name="Kong H.J."/>
            <person name="Kim J.W."/>
            <person name="Kim Y.S."/>
        </authorList>
    </citation>
    <scope>NUCLEOTIDE SEQUENCE [LARGE SCALE GENOMIC DNA]</scope>
    <source>
        <strain evidence="1 2">YPD9-1</strain>
    </source>
</reference>
<accession>A0ABY3SCJ2</accession>
<evidence type="ECO:0000313" key="2">
    <source>
        <dbReference type="Proteomes" id="UP001649230"/>
    </source>
</evidence>
<proteinExistence type="predicted"/>
<organism evidence="1 2">
    <name type="scientific">Paenibacillus hexagrammi</name>
    <dbReference type="NCBI Taxonomy" id="2908839"/>
    <lineage>
        <taxon>Bacteria</taxon>
        <taxon>Bacillati</taxon>
        <taxon>Bacillota</taxon>
        <taxon>Bacilli</taxon>
        <taxon>Bacillales</taxon>
        <taxon>Paenibacillaceae</taxon>
        <taxon>Paenibacillus</taxon>
    </lineage>
</organism>
<keyword evidence="1" id="KW-0969">Cilium</keyword>
<dbReference type="EMBL" id="CP090978">
    <property type="protein sequence ID" value="UJF31200.1"/>
    <property type="molecule type" value="Genomic_DNA"/>
</dbReference>
<keyword evidence="2" id="KW-1185">Reference proteome</keyword>
<gene>
    <name evidence="1" type="ORF">L0M14_15040</name>
</gene>
<dbReference type="Proteomes" id="UP001649230">
    <property type="component" value="Chromosome"/>
</dbReference>